<dbReference type="SMART" id="SM00448">
    <property type="entry name" value="REC"/>
    <property type="match status" value="1"/>
</dbReference>
<evidence type="ECO:0000259" key="3">
    <source>
        <dbReference type="PROSITE" id="PS50110"/>
    </source>
</evidence>
<dbReference type="InParanoid" id="A0A3A9JDX3"/>
<dbReference type="EMBL" id="RAQU01000128">
    <property type="protein sequence ID" value="RKK02765.1"/>
    <property type="molecule type" value="Genomic_DNA"/>
</dbReference>
<feature type="modified residue" description="4-aspartylphosphate" evidence="2">
    <location>
        <position position="62"/>
    </location>
</feature>
<protein>
    <submittedName>
        <fullName evidence="4">Response regulator</fullName>
    </submittedName>
</protein>
<dbReference type="SUPFAM" id="SSF52172">
    <property type="entry name" value="CheY-like"/>
    <property type="match status" value="1"/>
</dbReference>
<dbReference type="PROSITE" id="PS50110">
    <property type="entry name" value="RESPONSE_REGULATORY"/>
    <property type="match status" value="1"/>
</dbReference>
<dbReference type="InterPro" id="IPR011006">
    <property type="entry name" value="CheY-like_superfamily"/>
</dbReference>
<dbReference type="Proteomes" id="UP000278036">
    <property type="component" value="Unassembled WGS sequence"/>
</dbReference>
<gene>
    <name evidence="4" type="ORF">D6Z83_18085</name>
    <name evidence="5" type="ORF">EBE87_18515</name>
</gene>
<dbReference type="Gene3D" id="3.40.50.2300">
    <property type="match status" value="1"/>
</dbReference>
<dbReference type="PANTHER" id="PTHR44591:SF21">
    <property type="entry name" value="TWO-COMPONENT RESPONSE REGULATOR"/>
    <property type="match status" value="1"/>
</dbReference>
<dbReference type="EMBL" id="RFLX01000015">
    <property type="protein sequence ID" value="RMI19862.1"/>
    <property type="molecule type" value="Genomic_DNA"/>
</dbReference>
<evidence type="ECO:0000256" key="2">
    <source>
        <dbReference type="PROSITE-ProRule" id="PRU00169"/>
    </source>
</evidence>
<evidence type="ECO:0000313" key="6">
    <source>
        <dbReference type="Proteomes" id="UP000274097"/>
    </source>
</evidence>
<dbReference type="PANTHER" id="PTHR44591">
    <property type="entry name" value="STRESS RESPONSE REGULATOR PROTEIN 1"/>
    <property type="match status" value="1"/>
</dbReference>
<dbReference type="Proteomes" id="UP000274097">
    <property type="component" value="Unassembled WGS sequence"/>
</dbReference>
<dbReference type="OrthoDB" id="8019678at2"/>
<reference evidence="4 7" key="1">
    <citation type="submission" date="2018-09" db="EMBL/GenBank/DDBJ databases">
        <title>Roseomonas sp. nov., isolated from feces of Tibetan antelopes in the Qinghai-Tibet plateau, China.</title>
        <authorList>
            <person name="Tian Z."/>
        </authorList>
    </citation>
    <scope>NUCLEOTIDE SEQUENCE [LARGE SCALE GENOMIC DNA]</scope>
    <source>
        <strain evidence="5 6">Z23</strain>
        <strain evidence="4 7">Z24</strain>
    </source>
</reference>
<dbReference type="InterPro" id="IPR001789">
    <property type="entry name" value="Sig_transdc_resp-reg_receiver"/>
</dbReference>
<feature type="domain" description="Response regulatory" evidence="3">
    <location>
        <begin position="12"/>
        <end position="128"/>
    </location>
</feature>
<organism evidence="4 7">
    <name type="scientific">Teichococcus wenyumeiae</name>
    <dbReference type="NCBI Taxonomy" id="2478470"/>
    <lineage>
        <taxon>Bacteria</taxon>
        <taxon>Pseudomonadati</taxon>
        <taxon>Pseudomonadota</taxon>
        <taxon>Alphaproteobacteria</taxon>
        <taxon>Acetobacterales</taxon>
        <taxon>Roseomonadaceae</taxon>
        <taxon>Roseomonas</taxon>
    </lineage>
</organism>
<evidence type="ECO:0000313" key="4">
    <source>
        <dbReference type="EMBL" id="RKK02765.1"/>
    </source>
</evidence>
<comment type="caution">
    <text evidence="4">The sequence shown here is derived from an EMBL/GenBank/DDBJ whole genome shotgun (WGS) entry which is preliminary data.</text>
</comment>
<evidence type="ECO:0000313" key="7">
    <source>
        <dbReference type="Proteomes" id="UP000278036"/>
    </source>
</evidence>
<dbReference type="AlphaFoldDB" id="A0A3A9JDX3"/>
<dbReference type="InterPro" id="IPR050595">
    <property type="entry name" value="Bact_response_regulator"/>
</dbReference>
<dbReference type="RefSeq" id="WP_120639659.1">
    <property type="nucleotide sequence ID" value="NZ_RAQU01000128.1"/>
</dbReference>
<evidence type="ECO:0000313" key="5">
    <source>
        <dbReference type="EMBL" id="RMI19862.1"/>
    </source>
</evidence>
<proteinExistence type="predicted"/>
<dbReference type="GO" id="GO:0000160">
    <property type="term" value="P:phosphorelay signal transduction system"/>
    <property type="evidence" value="ECO:0007669"/>
    <property type="project" value="InterPro"/>
</dbReference>
<keyword evidence="6" id="KW-1185">Reference proteome</keyword>
<evidence type="ECO:0000256" key="1">
    <source>
        <dbReference type="ARBA" id="ARBA00022553"/>
    </source>
</evidence>
<name>A0A3A9JDX3_9PROT</name>
<dbReference type="Pfam" id="PF00072">
    <property type="entry name" value="Response_reg"/>
    <property type="match status" value="1"/>
</dbReference>
<accession>A0A3A9JDX3</accession>
<keyword evidence="1 2" id="KW-0597">Phosphoprotein</keyword>
<sequence>MFASFSKPPAATVLVVDDEPFIRTVVARALDEINYFTIEAENAEVALDLLHADPGIGLLITDIHLHGALDGHQLVLKAYSIIPALKVIYMTGDFVAAARLGKQPGPADGVLVKPFRLEDLWQMVEGCLKTA</sequence>